<organism evidence="1 2">
    <name type="scientific">Piloderma croceum (strain F 1598)</name>
    <dbReference type="NCBI Taxonomy" id="765440"/>
    <lineage>
        <taxon>Eukaryota</taxon>
        <taxon>Fungi</taxon>
        <taxon>Dikarya</taxon>
        <taxon>Basidiomycota</taxon>
        <taxon>Agaricomycotina</taxon>
        <taxon>Agaricomycetes</taxon>
        <taxon>Agaricomycetidae</taxon>
        <taxon>Atheliales</taxon>
        <taxon>Atheliaceae</taxon>
        <taxon>Piloderma</taxon>
    </lineage>
</organism>
<name>A0A0C3F9F3_PILCF</name>
<protein>
    <submittedName>
        <fullName evidence="1">Uncharacterized protein</fullName>
    </submittedName>
</protein>
<keyword evidence="2" id="KW-1185">Reference proteome</keyword>
<reference evidence="2" key="2">
    <citation type="submission" date="2015-01" db="EMBL/GenBank/DDBJ databases">
        <title>Evolutionary Origins and Diversification of the Mycorrhizal Mutualists.</title>
        <authorList>
            <consortium name="DOE Joint Genome Institute"/>
            <consortium name="Mycorrhizal Genomics Consortium"/>
            <person name="Kohler A."/>
            <person name="Kuo A."/>
            <person name="Nagy L.G."/>
            <person name="Floudas D."/>
            <person name="Copeland A."/>
            <person name="Barry K.W."/>
            <person name="Cichocki N."/>
            <person name="Veneault-Fourrey C."/>
            <person name="LaButti K."/>
            <person name="Lindquist E.A."/>
            <person name="Lipzen A."/>
            <person name="Lundell T."/>
            <person name="Morin E."/>
            <person name="Murat C."/>
            <person name="Riley R."/>
            <person name="Ohm R."/>
            <person name="Sun H."/>
            <person name="Tunlid A."/>
            <person name="Henrissat B."/>
            <person name="Grigoriev I.V."/>
            <person name="Hibbett D.S."/>
            <person name="Martin F."/>
        </authorList>
    </citation>
    <scope>NUCLEOTIDE SEQUENCE [LARGE SCALE GENOMIC DNA]</scope>
    <source>
        <strain evidence="2">F 1598</strain>
    </source>
</reference>
<reference evidence="1 2" key="1">
    <citation type="submission" date="2014-04" db="EMBL/GenBank/DDBJ databases">
        <authorList>
            <consortium name="DOE Joint Genome Institute"/>
            <person name="Kuo A."/>
            <person name="Tarkka M."/>
            <person name="Buscot F."/>
            <person name="Kohler A."/>
            <person name="Nagy L.G."/>
            <person name="Floudas D."/>
            <person name="Copeland A."/>
            <person name="Barry K.W."/>
            <person name="Cichocki N."/>
            <person name="Veneault-Fourrey C."/>
            <person name="LaButti K."/>
            <person name="Lindquist E.A."/>
            <person name="Lipzen A."/>
            <person name="Lundell T."/>
            <person name="Morin E."/>
            <person name="Murat C."/>
            <person name="Sun H."/>
            <person name="Tunlid A."/>
            <person name="Henrissat B."/>
            <person name="Grigoriev I.V."/>
            <person name="Hibbett D.S."/>
            <person name="Martin F."/>
            <person name="Nordberg H.P."/>
            <person name="Cantor M.N."/>
            <person name="Hua S.X."/>
        </authorList>
    </citation>
    <scope>NUCLEOTIDE SEQUENCE [LARGE SCALE GENOMIC DNA]</scope>
    <source>
        <strain evidence="1 2">F 1598</strain>
    </source>
</reference>
<evidence type="ECO:0000313" key="1">
    <source>
        <dbReference type="EMBL" id="KIM81285.1"/>
    </source>
</evidence>
<sequence>MADTVGSIPVVRVWADSNDQNERVWNFFSFIFLDSLPCLLSSYAFTLHHRYYYSPPPRVNIEATNQSLTSDSGPTLPQKSQLTDGYSPFRSILVTPCIYYVV</sequence>
<evidence type="ECO:0000313" key="2">
    <source>
        <dbReference type="Proteomes" id="UP000054166"/>
    </source>
</evidence>
<dbReference type="AlphaFoldDB" id="A0A0C3F9F3"/>
<gene>
    <name evidence="1" type="ORF">PILCRDRAFT_507174</name>
</gene>
<dbReference type="EMBL" id="KN833000">
    <property type="protein sequence ID" value="KIM81285.1"/>
    <property type="molecule type" value="Genomic_DNA"/>
</dbReference>
<proteinExistence type="predicted"/>
<dbReference type="HOGENOM" id="CLU_2278505_0_0_1"/>
<dbReference type="InParanoid" id="A0A0C3F9F3"/>
<dbReference type="Proteomes" id="UP000054166">
    <property type="component" value="Unassembled WGS sequence"/>
</dbReference>
<accession>A0A0C3F9F3</accession>